<reference evidence="2 3" key="1">
    <citation type="submission" date="2020-10" db="EMBL/GenBank/DDBJ databases">
        <title>The genome sequence of Chitinilyticum litopenaei 4Y14.</title>
        <authorList>
            <person name="Liu Y."/>
        </authorList>
    </citation>
    <scope>NUCLEOTIDE SEQUENCE [LARGE SCALE GENOMIC DNA]</scope>
    <source>
        <strain evidence="2 3">4Y14</strain>
    </source>
</reference>
<protein>
    <submittedName>
        <fullName evidence="2">Tetratricopeptide repeat protein</fullName>
    </submittedName>
</protein>
<dbReference type="AlphaFoldDB" id="A0A8J7FI49"/>
<feature type="repeat" description="TPR" evidence="1">
    <location>
        <begin position="37"/>
        <end position="70"/>
    </location>
</feature>
<comment type="caution">
    <text evidence="2">The sequence shown here is derived from an EMBL/GenBank/DDBJ whole genome shotgun (WGS) entry which is preliminary data.</text>
</comment>
<dbReference type="PROSITE" id="PS50005">
    <property type="entry name" value="TPR"/>
    <property type="match status" value="1"/>
</dbReference>
<sequence length="289" mass="31463">MNTSELKTAAHAAWDEDNEQDAEALFKQALAIDGQDPQTLFDLALLYKFQDRWAEALDFNRKVVAIKPDDTAAWWNLGIAATALSDWTSAAQAWQVFDITLPLESLPPALPAAAAAVRVRNGKQIDVLLGERLDPARVRVTQVPLPDCGVRYGDILLNDGLGNGVVTHQGIELPVREVLSTWAVSNHATYVLEAVVESKAQLDTLVELAARAGLPLQDWGGKVRYVLPTEGKHAPAEPEWQKVREIGIAAEDDQPVADLLDAWLAACPEVDIREVYVALTPDDAGEAHA</sequence>
<dbReference type="Pfam" id="PF14559">
    <property type="entry name" value="TPR_19"/>
    <property type="match status" value="1"/>
</dbReference>
<organism evidence="2 3">
    <name type="scientific">Chitinilyticum piscinae</name>
    <dbReference type="NCBI Taxonomy" id="2866724"/>
    <lineage>
        <taxon>Bacteria</taxon>
        <taxon>Pseudomonadati</taxon>
        <taxon>Pseudomonadota</taxon>
        <taxon>Betaproteobacteria</taxon>
        <taxon>Neisseriales</taxon>
        <taxon>Chitinibacteraceae</taxon>
        <taxon>Chitinilyticum</taxon>
    </lineage>
</organism>
<proteinExistence type="predicted"/>
<gene>
    <name evidence="2" type="ORF">INR99_10995</name>
</gene>
<name>A0A8J7FI49_9NEIS</name>
<dbReference type="InterPro" id="IPR019734">
    <property type="entry name" value="TPR_rpt"/>
</dbReference>
<dbReference type="SUPFAM" id="SSF48452">
    <property type="entry name" value="TPR-like"/>
    <property type="match status" value="1"/>
</dbReference>
<evidence type="ECO:0000256" key="1">
    <source>
        <dbReference type="PROSITE-ProRule" id="PRU00339"/>
    </source>
</evidence>
<accession>A0A8J7FI49</accession>
<evidence type="ECO:0000313" key="2">
    <source>
        <dbReference type="EMBL" id="MBE9609873.1"/>
    </source>
</evidence>
<keyword evidence="1" id="KW-0802">TPR repeat</keyword>
<dbReference type="SMART" id="SM00028">
    <property type="entry name" value="TPR"/>
    <property type="match status" value="2"/>
</dbReference>
<dbReference type="Gene3D" id="1.25.40.10">
    <property type="entry name" value="Tetratricopeptide repeat domain"/>
    <property type="match status" value="1"/>
</dbReference>
<keyword evidence="3" id="KW-1185">Reference proteome</keyword>
<evidence type="ECO:0000313" key="3">
    <source>
        <dbReference type="Proteomes" id="UP000604481"/>
    </source>
</evidence>
<dbReference type="Proteomes" id="UP000604481">
    <property type="component" value="Unassembled WGS sequence"/>
</dbReference>
<dbReference type="InterPro" id="IPR011990">
    <property type="entry name" value="TPR-like_helical_dom_sf"/>
</dbReference>
<dbReference type="EMBL" id="JADFUA010000006">
    <property type="protein sequence ID" value="MBE9609873.1"/>
    <property type="molecule type" value="Genomic_DNA"/>
</dbReference>